<dbReference type="RefSeq" id="WP_092671022.1">
    <property type="nucleotide sequence ID" value="NZ_FOGC01000001.1"/>
</dbReference>
<accession>A0A1H9CVU7</accession>
<evidence type="ECO:0000313" key="2">
    <source>
        <dbReference type="Proteomes" id="UP000242515"/>
    </source>
</evidence>
<sequence length="113" mass="13033">MKRVEELKNRLEWLESAILEQEGSAGIYAKDGKVSKQLEELKVYVKTEIDRLSESEMTEEEQAHVLPALNDAWATDIHDMEPNEELLNKVYNTQSTVSYWISNYQQSDEGALL</sequence>
<dbReference type="STRING" id="988801.SAMN05216522_10131"/>
<proteinExistence type="predicted"/>
<dbReference type="EMBL" id="FOGC01000001">
    <property type="protein sequence ID" value="SEQ05356.1"/>
    <property type="molecule type" value="Genomic_DNA"/>
</dbReference>
<evidence type="ECO:0000313" key="1">
    <source>
        <dbReference type="EMBL" id="SEQ05356.1"/>
    </source>
</evidence>
<dbReference type="Proteomes" id="UP000242515">
    <property type="component" value="Unassembled WGS sequence"/>
</dbReference>
<dbReference type="AlphaFoldDB" id="A0A1H9CVU7"/>
<organism evidence="1 2">
    <name type="scientific">Rosenbergiella nectarea</name>
    <dbReference type="NCBI Taxonomy" id="988801"/>
    <lineage>
        <taxon>Bacteria</taxon>
        <taxon>Pseudomonadati</taxon>
        <taxon>Pseudomonadota</taxon>
        <taxon>Gammaproteobacteria</taxon>
        <taxon>Enterobacterales</taxon>
        <taxon>Erwiniaceae</taxon>
        <taxon>Rosenbergiella</taxon>
    </lineage>
</organism>
<keyword evidence="2" id="KW-1185">Reference proteome</keyword>
<reference evidence="2" key="1">
    <citation type="submission" date="2016-10" db="EMBL/GenBank/DDBJ databases">
        <authorList>
            <person name="Varghese N."/>
            <person name="Submissions S."/>
        </authorList>
    </citation>
    <scope>NUCLEOTIDE SEQUENCE [LARGE SCALE GENOMIC DNA]</scope>
    <source>
        <strain evidence="2">8N4</strain>
    </source>
</reference>
<protein>
    <submittedName>
        <fullName evidence="1">Uncharacterized protein</fullName>
    </submittedName>
</protein>
<name>A0A1H9CVU7_9GAMM</name>
<gene>
    <name evidence="1" type="ORF">SAMN05216522_10131</name>
</gene>